<dbReference type="GeneID" id="101862964"/>
<keyword evidence="6" id="KW-1185">Reference proteome</keyword>
<feature type="region of interest" description="Disordered" evidence="3">
    <location>
        <begin position="843"/>
        <end position="893"/>
    </location>
</feature>
<dbReference type="Pfam" id="PF19439">
    <property type="entry name" value="CLEC16A_C"/>
    <property type="match status" value="1"/>
</dbReference>
<feature type="compositionally biased region" description="Low complexity" evidence="3">
    <location>
        <begin position="402"/>
        <end position="425"/>
    </location>
</feature>
<feature type="region of interest" description="Disordered" evidence="3">
    <location>
        <begin position="353"/>
        <end position="459"/>
    </location>
</feature>
<accession>A0ABM0JYA3</accession>
<protein>
    <submittedName>
        <fullName evidence="7">Protein CLEC16A</fullName>
    </submittedName>
</protein>
<feature type="region of interest" description="Disordered" evidence="3">
    <location>
        <begin position="1046"/>
        <end position="1065"/>
    </location>
</feature>
<name>A0ABM0JYA3_APLCA</name>
<evidence type="ECO:0000259" key="4">
    <source>
        <dbReference type="Pfam" id="PF09758"/>
    </source>
</evidence>
<dbReference type="RefSeq" id="XP_005104406.1">
    <property type="nucleotide sequence ID" value="XM_005104349.3"/>
</dbReference>
<evidence type="ECO:0000256" key="1">
    <source>
        <dbReference type="ARBA" id="ARBA00006441"/>
    </source>
</evidence>
<feature type="region of interest" description="Disordered" evidence="3">
    <location>
        <begin position="1072"/>
        <end position="1099"/>
    </location>
</feature>
<feature type="region of interest" description="Disordered" evidence="3">
    <location>
        <begin position="1381"/>
        <end position="1401"/>
    </location>
</feature>
<feature type="domain" description="CLEC16A/TT9 C-terminal" evidence="5">
    <location>
        <begin position="248"/>
        <end position="838"/>
    </location>
</feature>
<gene>
    <name evidence="7" type="primary">LOC101862964</name>
</gene>
<dbReference type="InterPro" id="IPR019155">
    <property type="entry name" value="CLEC16A/TT9_N"/>
</dbReference>
<dbReference type="InterPro" id="IPR045820">
    <property type="entry name" value="CLEC16A/TT9_C"/>
</dbReference>
<dbReference type="Pfam" id="PF09758">
    <property type="entry name" value="FPL"/>
    <property type="match status" value="1"/>
</dbReference>
<reference evidence="7" key="1">
    <citation type="submission" date="2025-08" db="UniProtKB">
        <authorList>
            <consortium name="RefSeq"/>
        </authorList>
    </citation>
    <scope>IDENTIFICATION</scope>
</reference>
<feature type="compositionally biased region" description="Low complexity" evidence="3">
    <location>
        <begin position="865"/>
        <end position="893"/>
    </location>
</feature>
<dbReference type="PANTHER" id="PTHR21481">
    <property type="entry name" value="PROTEIN CLEC16A"/>
    <property type="match status" value="1"/>
</dbReference>
<feature type="compositionally biased region" description="Low complexity" evidence="3">
    <location>
        <begin position="1080"/>
        <end position="1099"/>
    </location>
</feature>
<proteinExistence type="inferred from homology"/>
<feature type="domain" description="FPL" evidence="4">
    <location>
        <begin position="56"/>
        <end position="203"/>
    </location>
</feature>
<dbReference type="InterPro" id="IPR039272">
    <property type="entry name" value="CLEC16A/TT9"/>
</dbReference>
<evidence type="ECO:0000259" key="5">
    <source>
        <dbReference type="Pfam" id="PF19439"/>
    </source>
</evidence>
<feature type="compositionally biased region" description="Low complexity" evidence="3">
    <location>
        <begin position="1271"/>
        <end position="1284"/>
    </location>
</feature>
<feature type="region of interest" description="Disordered" evidence="3">
    <location>
        <begin position="1313"/>
        <end position="1339"/>
    </location>
</feature>
<feature type="compositionally biased region" description="Basic and acidic residues" evidence="3">
    <location>
        <begin position="358"/>
        <end position="401"/>
    </location>
</feature>
<feature type="compositionally biased region" description="Polar residues" evidence="3">
    <location>
        <begin position="1211"/>
        <end position="1233"/>
    </location>
</feature>
<feature type="compositionally biased region" description="Low complexity" evidence="3">
    <location>
        <begin position="999"/>
        <end position="1017"/>
    </location>
</feature>
<evidence type="ECO:0000313" key="7">
    <source>
        <dbReference type="RefSeq" id="XP_005104406.1"/>
    </source>
</evidence>
<feature type="region of interest" description="Disordered" evidence="3">
    <location>
        <begin position="997"/>
        <end position="1038"/>
    </location>
</feature>
<organism evidence="6 7">
    <name type="scientific">Aplysia californica</name>
    <name type="common">California sea hare</name>
    <dbReference type="NCBI Taxonomy" id="6500"/>
    <lineage>
        <taxon>Eukaryota</taxon>
        <taxon>Metazoa</taxon>
        <taxon>Spiralia</taxon>
        <taxon>Lophotrochozoa</taxon>
        <taxon>Mollusca</taxon>
        <taxon>Gastropoda</taxon>
        <taxon>Heterobranchia</taxon>
        <taxon>Euthyneura</taxon>
        <taxon>Tectipleura</taxon>
        <taxon>Aplysiida</taxon>
        <taxon>Aplysioidea</taxon>
        <taxon>Aplysiidae</taxon>
        <taxon>Aplysia</taxon>
    </lineage>
</organism>
<evidence type="ECO:0000256" key="3">
    <source>
        <dbReference type="SAM" id="MobiDB-lite"/>
    </source>
</evidence>
<evidence type="ECO:0000313" key="6">
    <source>
        <dbReference type="Proteomes" id="UP000694888"/>
    </source>
</evidence>
<dbReference type="Proteomes" id="UP000694888">
    <property type="component" value="Unplaced"/>
</dbReference>
<dbReference type="PANTHER" id="PTHR21481:SF0">
    <property type="entry name" value="PROTEIN CLEC16A"/>
    <property type="match status" value="1"/>
</dbReference>
<sequence length="1428" mass="156385">MSRSPRMFSKPKSWLSGTIWRPKNPHSLEHLKFLYNVLCKNQTVTEQNRGLLVETLRSISEILIWGDQNDSSVFDFFLEKNMLSFFLRYLQQKFGRYICVQLLQTLNILFENISNETSLYYLLSNNHINSIIVHKFDFSDEEVMAYYISFLKTLSLKLNRHTIHFFYNEHTNDFALYTEAIKFFNHSESMVRIAVRTITLNVFKVDDKAMLCYIRDRTAAPYFSNLVWFIGNHILDLDTCVRHDHDHRSRDRLADLVAEHLDHLHYLNDIFLIDIDTLNEVLTDKLINRLLVPLYVYSLTKRKKFSEEPDDRKHVSSVVSLFLLSQVFLIIRYGPLMQQLAEVIFQGDVALSQPSGPGHRDMPKKGIREFRPPRESLEKTLENTRPKRSYDPQDNHRDKGGSSKMSSGQSEEASTSAAAADVLSSPSTEGARSPGSEVCSGDTELSSPTQNSTDEEKLMGRSQLKLTAARVSAMAENPQNTFTLDNRPYLEAVFNALECSENDYAALFALCLLYAMGKSNGISQSLLDSVLMPTERSNCKDNYNLFLVERLIRIIELACQTGNKVRLATLEMSTRLLKQLVNKEDKSYLQDRHLACIENARECCTQLLRNFYKSEEIFLDMFEDEYREMKTRPMNVEYLMQDASILLPPTGTPLTGIDFNKRLPCGEVERARRAIRVFFMVRELSLSLMHEVETQLPLTKEEMCIKMEDVLDLNNSDLIACTVVNRESRRQERRFLVIDPVQLILVEPDSKRLGWGVVKFVGYLQDVEVSGDKDDSRLLHVVVHKPQSSVHAKPIPILSARFVFDDHIRCMAAKQRLIKGRQRARQQKMTTIERLLDIAHNEERGHFTRSGPIPGRSHPVRVDSSKGNSSSSSSSTLVSSSSTNSLSSGSNNTTAVSTLATATTTTSTAAAIGVSGKAARRVTPEQKRLLQAKAAQKSKSKQNQQQQGANGGGAGSRGSTPLRDSPGRELAGVETAMSAIELDEVAFASSMAAQSLNQSSGADSGLSNSSSPTLSLRSQHRSMSGVGRGGDGNNSHVMEIPMEDLSHKSHLRSGSSERTKPSGLAHRSIFRFQRSHSHSPTRSNSSKQQETSASVVAATASKTEVSRRLSAPVMLNSSGKTPVVKVSTATQVGRPHSHSNPMEPIGHRLSASGGVNNVPVRRRCLSGPSPVATLRAADAPAVSLVSQHVDPKSSGATVPIPQLLPPVDALQGTSQSHAGQAQAGDHSSITAVSSGIGARPKQYPLTATGHGGASSRQTPEFKVPQAPTEAGTVTSGSTISVGVGSSSGGGLTAHKLSLHGLQHGGPIVSVREDGRSGGATAASAISPETPSSDSAVSSDASMISVSSMASESSMDVDSDNAGVPGLPSSVLRGAGAVLVASGGPRRDEPVVGGKPDGASASQQLTQLAQMVQEHYPYKASEAKHHHTG</sequence>
<feature type="region of interest" description="Disordered" evidence="3">
    <location>
        <begin position="1208"/>
        <end position="1288"/>
    </location>
</feature>
<feature type="compositionally biased region" description="Low complexity" evidence="3">
    <location>
        <begin position="929"/>
        <end position="948"/>
    </location>
</feature>
<feature type="compositionally biased region" description="Polar residues" evidence="3">
    <location>
        <begin position="443"/>
        <end position="452"/>
    </location>
</feature>
<keyword evidence="2" id="KW-0072">Autophagy</keyword>
<evidence type="ECO:0000256" key="2">
    <source>
        <dbReference type="ARBA" id="ARBA00023006"/>
    </source>
</evidence>
<feature type="region of interest" description="Disordered" evidence="3">
    <location>
        <begin position="913"/>
        <end position="970"/>
    </location>
</feature>
<comment type="similarity">
    <text evidence="1">Belongs to the CLEC16A/gop-1 family.</text>
</comment>